<evidence type="ECO:0000256" key="3">
    <source>
        <dbReference type="ARBA" id="ARBA00023163"/>
    </source>
</evidence>
<dbReference type="InterPro" id="IPR009057">
    <property type="entry name" value="Homeodomain-like_sf"/>
</dbReference>
<evidence type="ECO:0000256" key="2">
    <source>
        <dbReference type="ARBA" id="ARBA00023125"/>
    </source>
</evidence>
<dbReference type="EMBL" id="SDHZ01000005">
    <property type="protein sequence ID" value="RXK80832.1"/>
    <property type="molecule type" value="Genomic_DNA"/>
</dbReference>
<name>A0A4V1M9E6_9BACT</name>
<dbReference type="PROSITE" id="PS01124">
    <property type="entry name" value="HTH_ARAC_FAMILY_2"/>
    <property type="match status" value="1"/>
</dbReference>
<dbReference type="PANTHER" id="PTHR43280:SF2">
    <property type="entry name" value="HTH-TYPE TRANSCRIPTIONAL REGULATOR EXSA"/>
    <property type="match status" value="1"/>
</dbReference>
<organism evidence="7 8">
    <name type="scientific">Filimonas effusa</name>
    <dbReference type="NCBI Taxonomy" id="2508721"/>
    <lineage>
        <taxon>Bacteria</taxon>
        <taxon>Pseudomonadati</taxon>
        <taxon>Bacteroidota</taxon>
        <taxon>Chitinophagia</taxon>
        <taxon>Chitinophagales</taxon>
        <taxon>Chitinophagaceae</taxon>
        <taxon>Filimonas</taxon>
    </lineage>
</organism>
<proteinExistence type="predicted"/>
<keyword evidence="2" id="KW-0238">DNA-binding</keyword>
<keyword evidence="8" id="KW-1185">Reference proteome</keyword>
<dbReference type="Gene3D" id="3.40.50.2300">
    <property type="match status" value="1"/>
</dbReference>
<dbReference type="OrthoDB" id="9816011at2"/>
<dbReference type="SUPFAM" id="SSF46689">
    <property type="entry name" value="Homeodomain-like"/>
    <property type="match status" value="1"/>
</dbReference>
<dbReference type="Pfam" id="PF12833">
    <property type="entry name" value="HTH_18"/>
    <property type="match status" value="1"/>
</dbReference>
<dbReference type="SUPFAM" id="SSF52172">
    <property type="entry name" value="CheY-like"/>
    <property type="match status" value="1"/>
</dbReference>
<accession>A0A4V1M9E6</accession>
<keyword evidence="4" id="KW-0597">Phosphoprotein</keyword>
<evidence type="ECO:0000256" key="1">
    <source>
        <dbReference type="ARBA" id="ARBA00023015"/>
    </source>
</evidence>
<evidence type="ECO:0000259" key="5">
    <source>
        <dbReference type="PROSITE" id="PS01124"/>
    </source>
</evidence>
<evidence type="ECO:0000313" key="7">
    <source>
        <dbReference type="EMBL" id="RXK80832.1"/>
    </source>
</evidence>
<dbReference type="PRINTS" id="PR00032">
    <property type="entry name" value="HTHARAC"/>
</dbReference>
<dbReference type="PROSITE" id="PS50110">
    <property type="entry name" value="RESPONSE_REGULATORY"/>
    <property type="match status" value="1"/>
</dbReference>
<feature type="domain" description="Response regulatory" evidence="6">
    <location>
        <begin position="22"/>
        <end position="137"/>
    </location>
</feature>
<sequence>MNKSLTLSLPHAALKGSYSKKNILIMDSNIARGSYLSRLLGDSFSVRLARNSSVVPELTTVVPDIILIDIGFSMPGTINQFISTVRNDARLNQAIIAVLTDTGAGPLLLSALQAGANTYIIYPVASELLRITVEKLASLKDSSMEVTADWLTQASVIQMEEAKPHLYEDAFRRRFEEVVSKYIGDEIPSVQKISSEMAQSSATLVRWVKKLYGVTPKKYIMDHKLYVAEMMLRHRSGSVRDIAYKLGFHSVSYFCYLFKERYGSSPGSVLGKPRE</sequence>
<keyword evidence="1" id="KW-0805">Transcription regulation</keyword>
<dbReference type="InterPro" id="IPR001789">
    <property type="entry name" value="Sig_transdc_resp-reg_receiver"/>
</dbReference>
<dbReference type="SMART" id="SM00342">
    <property type="entry name" value="HTH_ARAC"/>
    <property type="match status" value="1"/>
</dbReference>
<dbReference type="PANTHER" id="PTHR43280">
    <property type="entry name" value="ARAC-FAMILY TRANSCRIPTIONAL REGULATOR"/>
    <property type="match status" value="1"/>
</dbReference>
<protein>
    <submittedName>
        <fullName evidence="7">Response regulator transcription factor</fullName>
    </submittedName>
</protein>
<evidence type="ECO:0000259" key="6">
    <source>
        <dbReference type="PROSITE" id="PS50110"/>
    </source>
</evidence>
<dbReference type="AlphaFoldDB" id="A0A4V1M9E6"/>
<keyword evidence="3" id="KW-0804">Transcription</keyword>
<feature type="domain" description="HTH araC/xylS-type" evidence="5">
    <location>
        <begin position="173"/>
        <end position="272"/>
    </location>
</feature>
<evidence type="ECO:0000256" key="4">
    <source>
        <dbReference type="PROSITE-ProRule" id="PRU00169"/>
    </source>
</evidence>
<dbReference type="GO" id="GO:0043565">
    <property type="term" value="F:sequence-specific DNA binding"/>
    <property type="evidence" value="ECO:0007669"/>
    <property type="project" value="InterPro"/>
</dbReference>
<dbReference type="InterPro" id="IPR018062">
    <property type="entry name" value="HTH_AraC-typ_CS"/>
</dbReference>
<dbReference type="Gene3D" id="1.10.10.60">
    <property type="entry name" value="Homeodomain-like"/>
    <property type="match status" value="1"/>
</dbReference>
<dbReference type="InterPro" id="IPR020449">
    <property type="entry name" value="Tscrpt_reg_AraC-type_HTH"/>
</dbReference>
<dbReference type="InterPro" id="IPR011006">
    <property type="entry name" value="CheY-like_superfamily"/>
</dbReference>
<comment type="caution">
    <text evidence="7">The sequence shown here is derived from an EMBL/GenBank/DDBJ whole genome shotgun (WGS) entry which is preliminary data.</text>
</comment>
<dbReference type="Proteomes" id="UP000290545">
    <property type="component" value="Unassembled WGS sequence"/>
</dbReference>
<feature type="modified residue" description="4-aspartylphosphate" evidence="4">
    <location>
        <position position="69"/>
    </location>
</feature>
<dbReference type="GO" id="GO:0003700">
    <property type="term" value="F:DNA-binding transcription factor activity"/>
    <property type="evidence" value="ECO:0007669"/>
    <property type="project" value="InterPro"/>
</dbReference>
<gene>
    <name evidence="7" type="ORF">ESB13_22000</name>
</gene>
<reference evidence="7 8" key="1">
    <citation type="submission" date="2019-01" db="EMBL/GenBank/DDBJ databases">
        <title>Filimonas sp. strain TTM-71.</title>
        <authorList>
            <person name="Chen W.-M."/>
        </authorList>
    </citation>
    <scope>NUCLEOTIDE SEQUENCE [LARGE SCALE GENOMIC DNA]</scope>
    <source>
        <strain evidence="7 8">TTM-71</strain>
    </source>
</reference>
<dbReference type="InterPro" id="IPR018060">
    <property type="entry name" value="HTH_AraC"/>
</dbReference>
<evidence type="ECO:0000313" key="8">
    <source>
        <dbReference type="Proteomes" id="UP000290545"/>
    </source>
</evidence>
<dbReference type="GO" id="GO:0000160">
    <property type="term" value="P:phosphorelay signal transduction system"/>
    <property type="evidence" value="ECO:0007669"/>
    <property type="project" value="InterPro"/>
</dbReference>
<dbReference type="PROSITE" id="PS00041">
    <property type="entry name" value="HTH_ARAC_FAMILY_1"/>
    <property type="match status" value="1"/>
</dbReference>